<organism evidence="2">
    <name type="scientific">Agrobacterium rosae</name>
    <dbReference type="NCBI Taxonomy" id="1972867"/>
    <lineage>
        <taxon>Bacteria</taxon>
        <taxon>Pseudomonadati</taxon>
        <taxon>Pseudomonadota</taxon>
        <taxon>Alphaproteobacteria</taxon>
        <taxon>Hyphomicrobiales</taxon>
        <taxon>Rhizobiaceae</taxon>
        <taxon>Rhizobium/Agrobacterium group</taxon>
        <taxon>Agrobacterium</taxon>
    </lineage>
</organism>
<reference evidence="2" key="1">
    <citation type="journal article" date="2023" name="Phytobiomes J">
        <title>Deciphering the key players within the bacterial microbiota associated with aerial crown gall tumors on rhododendron: Insights into the gallobiome.</title>
        <authorList>
            <person name="Kuzmanovic N."/>
            <person name="Nesme J."/>
            <person name="Wolf J."/>
            <person name="Neumann-Schaal M."/>
            <person name="Petersen J."/>
            <person name="Fernandez-Gnecco G."/>
            <person name="Sproeer C."/>
            <person name="Bunk B."/>
            <person name="Overmann J."/>
            <person name="Sorensen S.J."/>
            <person name="Idczak E."/>
            <person name="Smalla K."/>
        </authorList>
    </citation>
    <scope>NUCLEOTIDE SEQUENCE</scope>
    <source>
        <strain evidence="2">Rho-11.1</strain>
    </source>
</reference>
<dbReference type="Gene3D" id="1.10.260.40">
    <property type="entry name" value="lambda repressor-like DNA-binding domains"/>
    <property type="match status" value="1"/>
</dbReference>
<protein>
    <submittedName>
        <fullName evidence="2">Helix-turn-helix transcriptional regulator</fullName>
    </submittedName>
</protein>
<evidence type="ECO:0000259" key="1">
    <source>
        <dbReference type="PROSITE" id="PS50943"/>
    </source>
</evidence>
<dbReference type="CDD" id="cd00093">
    <property type="entry name" value="HTH_XRE"/>
    <property type="match status" value="1"/>
</dbReference>
<dbReference type="AlphaFoldDB" id="A0AAW9FJJ1"/>
<feature type="domain" description="HTH cro/C1-type" evidence="1">
    <location>
        <begin position="16"/>
        <end position="70"/>
    </location>
</feature>
<name>A0AAW9FJJ1_9HYPH</name>
<dbReference type="InterPro" id="IPR010982">
    <property type="entry name" value="Lambda_DNA-bd_dom_sf"/>
</dbReference>
<sequence>MTKSATAIDIHVGASIRMRRIMLGLSQGKLAEGLGITFQQVQKYEKGINRVGAGRLQRIADLLDVPISFFFEGEPETSSQMCLMTKTIATSQLHSKENMDLVKAFIAIKDNGVRRRVLDLIKSLEGRTEGRVLNSEHRTAHPEDR</sequence>
<comment type="caution">
    <text evidence="2">The sequence shown here is derived from an EMBL/GenBank/DDBJ whole genome shotgun (WGS) entry which is preliminary data.</text>
</comment>
<accession>A0AAW9FJJ1</accession>
<evidence type="ECO:0000313" key="2">
    <source>
        <dbReference type="EMBL" id="MDX8305655.1"/>
    </source>
</evidence>
<dbReference type="PROSITE" id="PS50943">
    <property type="entry name" value="HTH_CROC1"/>
    <property type="match status" value="1"/>
</dbReference>
<dbReference type="Pfam" id="PF01381">
    <property type="entry name" value="HTH_3"/>
    <property type="match status" value="1"/>
</dbReference>
<dbReference type="InterPro" id="IPR001387">
    <property type="entry name" value="Cro/C1-type_HTH"/>
</dbReference>
<gene>
    <name evidence="2" type="ORF">RMR22_25810</name>
</gene>
<dbReference type="SMART" id="SM00530">
    <property type="entry name" value="HTH_XRE"/>
    <property type="match status" value="1"/>
</dbReference>
<dbReference type="SUPFAM" id="SSF47413">
    <property type="entry name" value="lambda repressor-like DNA-binding domains"/>
    <property type="match status" value="1"/>
</dbReference>
<dbReference type="GO" id="GO:0003677">
    <property type="term" value="F:DNA binding"/>
    <property type="evidence" value="ECO:0007669"/>
    <property type="project" value="InterPro"/>
</dbReference>
<dbReference type="EMBL" id="JAVRAF010000024">
    <property type="protein sequence ID" value="MDX8305655.1"/>
    <property type="molecule type" value="Genomic_DNA"/>
</dbReference>
<proteinExistence type="predicted"/>
<dbReference type="RefSeq" id="WP_320203752.1">
    <property type="nucleotide sequence ID" value="NZ_CP192782.1"/>
</dbReference>